<organism evidence="9 10">
    <name type="scientific">Megasphaera elsdenii</name>
    <dbReference type="NCBI Taxonomy" id="907"/>
    <lineage>
        <taxon>Bacteria</taxon>
        <taxon>Bacillati</taxon>
        <taxon>Bacillota</taxon>
        <taxon>Negativicutes</taxon>
        <taxon>Veillonellales</taxon>
        <taxon>Veillonellaceae</taxon>
        <taxon>Megasphaera</taxon>
    </lineage>
</organism>
<evidence type="ECO:0000259" key="8">
    <source>
        <dbReference type="Pfam" id="PF00884"/>
    </source>
</evidence>
<evidence type="ECO:0000313" key="9">
    <source>
        <dbReference type="EMBL" id="NMK37933.1"/>
    </source>
</evidence>
<reference evidence="9 10" key="1">
    <citation type="submission" date="2020-04" db="EMBL/GenBank/DDBJ databases">
        <authorList>
            <person name="Hitch T.C.A."/>
            <person name="Wylensek D."/>
            <person name="Clavel T."/>
        </authorList>
    </citation>
    <scope>NUCLEOTIDE SEQUENCE [LARGE SCALE GENOMIC DNA]</scope>
    <source>
        <strain evidence="9 10">WCA-386-APC-2A</strain>
    </source>
</reference>
<keyword evidence="5 7" id="KW-1133">Transmembrane helix</keyword>
<evidence type="ECO:0000313" key="10">
    <source>
        <dbReference type="Proteomes" id="UP000536773"/>
    </source>
</evidence>
<dbReference type="Gene3D" id="3.40.720.10">
    <property type="entry name" value="Alkaline Phosphatase, subunit A"/>
    <property type="match status" value="1"/>
</dbReference>
<dbReference type="InterPro" id="IPR017850">
    <property type="entry name" value="Alkaline_phosphatase_core_sf"/>
</dbReference>
<dbReference type="Proteomes" id="UP000536773">
    <property type="component" value="Unassembled WGS sequence"/>
</dbReference>
<comment type="subcellular location">
    <subcellularLocation>
        <location evidence="1">Cell membrane</location>
        <topology evidence="1">Multi-pass membrane protein</topology>
    </subcellularLocation>
</comment>
<feature type="transmembrane region" description="Helical" evidence="7">
    <location>
        <begin position="15"/>
        <end position="34"/>
    </location>
</feature>
<dbReference type="PANTHER" id="PTHR47371">
    <property type="entry name" value="LIPOTEICHOIC ACID SYNTHASE"/>
    <property type="match status" value="1"/>
</dbReference>
<keyword evidence="3" id="KW-1003">Cell membrane</keyword>
<keyword evidence="4 7" id="KW-0812">Transmembrane</keyword>
<evidence type="ECO:0000256" key="5">
    <source>
        <dbReference type="ARBA" id="ARBA00022989"/>
    </source>
</evidence>
<dbReference type="SUPFAM" id="SSF53649">
    <property type="entry name" value="Alkaline phosphatase-like"/>
    <property type="match status" value="1"/>
</dbReference>
<sequence length="681" mass="77863">MFESFFYGLQQDIKLFLFFPILSAIFRIAFIKIYQPYPSFKGKGRALLECFRYGFWWGMDFNAYVFLASMILVSIPSAFFDFFQTHGLALRLGIGAIYAAILYAAFMGKMIFYRHFHDTFNYLVHMGKHAEKHNLVDVFFHQDHGLLILLGYIPYVPAVLLGCWILQQIPSVGLPHFNSTIVQYIFNTGIFLLAILGFYWVRFGGTLNHRNKPEWDTIPSIVKEDAFLARACVDDLVALKWVHRKPLAEEMQQSDDTLAEHITKIMPLGHAMDWQSLKSPLLAYQRVAQGPKIKKPQHVFFIVGESVPQWALDPLYAGLHVLDATKRFIANPHTMYFNHFLPAGNISRPSIVSLMTGIYDAQLELNEMEAFWHNTVPTSFAGQMKKLGYQTIYWYGGNASNGNFNHFGRAQGFDRVESATDFCGPQAPRTWVGVYDHVFLQEAAKRIKEIQEPTFHFIYTTSNHGPYKIEPEVLKFDKSIFDESIGSDIRDNEERCKALGTAHYADQAVNHFIDEIREAFPDSLILYTGDHSSLYAELGNSSLVPRDYMFRELYCTPLVIHHPQLSTDWFAKAEMGTHLNIIPTVLELIAPKGFTYYSLYPSLTQTQPEYLVTPKQWMTENEVGEVMSGMAERQGEASREVREKYKPAVGTGCALASDYVSLTAWLIRHADSCLEKNEAIF</sequence>
<comment type="pathway">
    <text evidence="2">Cell wall biogenesis; lipoteichoic acid biosynthesis.</text>
</comment>
<dbReference type="EMBL" id="JABBJH010000001">
    <property type="protein sequence ID" value="NMK37933.1"/>
    <property type="molecule type" value="Genomic_DNA"/>
</dbReference>
<dbReference type="AlphaFoldDB" id="A0A848EPI6"/>
<feature type="transmembrane region" description="Helical" evidence="7">
    <location>
        <begin position="88"/>
        <end position="106"/>
    </location>
</feature>
<dbReference type="CDD" id="cd16015">
    <property type="entry name" value="LTA_synthase"/>
    <property type="match status" value="1"/>
</dbReference>
<evidence type="ECO:0000256" key="3">
    <source>
        <dbReference type="ARBA" id="ARBA00022475"/>
    </source>
</evidence>
<dbReference type="PANTHER" id="PTHR47371:SF3">
    <property type="entry name" value="PHOSPHOGLYCEROL TRANSFERASE I"/>
    <property type="match status" value="1"/>
</dbReference>
<feature type="domain" description="Sulfatase N-terminal" evidence="8">
    <location>
        <begin position="297"/>
        <end position="588"/>
    </location>
</feature>
<keyword evidence="6 7" id="KW-0472">Membrane</keyword>
<dbReference type="Pfam" id="PF00884">
    <property type="entry name" value="Sulfatase"/>
    <property type="match status" value="1"/>
</dbReference>
<comment type="caution">
    <text evidence="9">The sequence shown here is derived from an EMBL/GenBank/DDBJ whole genome shotgun (WGS) entry which is preliminary data.</text>
</comment>
<feature type="transmembrane region" description="Helical" evidence="7">
    <location>
        <begin position="55"/>
        <end position="76"/>
    </location>
</feature>
<evidence type="ECO:0000256" key="2">
    <source>
        <dbReference type="ARBA" id="ARBA00004936"/>
    </source>
</evidence>
<evidence type="ECO:0000256" key="1">
    <source>
        <dbReference type="ARBA" id="ARBA00004651"/>
    </source>
</evidence>
<dbReference type="InterPro" id="IPR050448">
    <property type="entry name" value="OpgB/LTA_synthase_biosynth"/>
</dbReference>
<accession>A0A848EPI6</accession>
<name>A0A848EPI6_MEGEL</name>
<proteinExistence type="predicted"/>
<evidence type="ECO:0000256" key="7">
    <source>
        <dbReference type="SAM" id="Phobius"/>
    </source>
</evidence>
<dbReference type="RefSeq" id="WP_169012929.1">
    <property type="nucleotide sequence ID" value="NZ_JABBJH010000001.1"/>
</dbReference>
<feature type="transmembrane region" description="Helical" evidence="7">
    <location>
        <begin position="181"/>
        <end position="201"/>
    </location>
</feature>
<feature type="transmembrane region" description="Helical" evidence="7">
    <location>
        <begin position="146"/>
        <end position="169"/>
    </location>
</feature>
<protein>
    <submittedName>
        <fullName evidence="9">LTA synthase family protein</fullName>
    </submittedName>
</protein>
<dbReference type="GO" id="GO:0005886">
    <property type="term" value="C:plasma membrane"/>
    <property type="evidence" value="ECO:0007669"/>
    <property type="project" value="UniProtKB-SubCell"/>
</dbReference>
<dbReference type="InterPro" id="IPR000917">
    <property type="entry name" value="Sulfatase_N"/>
</dbReference>
<gene>
    <name evidence="9" type="ORF">HG933_00680</name>
</gene>
<evidence type="ECO:0000256" key="4">
    <source>
        <dbReference type="ARBA" id="ARBA00022692"/>
    </source>
</evidence>
<evidence type="ECO:0000256" key="6">
    <source>
        <dbReference type="ARBA" id="ARBA00023136"/>
    </source>
</evidence>